<dbReference type="InterPro" id="IPR051430">
    <property type="entry name" value="Fungal_TF_Env_Response"/>
</dbReference>
<dbReference type="PROSITE" id="PS00463">
    <property type="entry name" value="ZN2_CY6_FUNGAL_1"/>
    <property type="match status" value="1"/>
</dbReference>
<evidence type="ECO:0000256" key="1">
    <source>
        <dbReference type="ARBA" id="ARBA00022723"/>
    </source>
</evidence>
<protein>
    <recommendedName>
        <fullName evidence="8">Zn(2)-C6 fungal-type domain-containing protein</fullName>
    </recommendedName>
</protein>
<dbReference type="Pfam" id="PF04082">
    <property type="entry name" value="Fungal_trans"/>
    <property type="match status" value="1"/>
</dbReference>
<accession>A0ABR4PPJ5</accession>
<keyword evidence="3" id="KW-0805">Transcription regulation</keyword>
<dbReference type="SUPFAM" id="SSF57701">
    <property type="entry name" value="Zn2/Cys6 DNA-binding domain"/>
    <property type="match status" value="1"/>
</dbReference>
<dbReference type="Pfam" id="PF00172">
    <property type="entry name" value="Zn_clus"/>
    <property type="match status" value="1"/>
</dbReference>
<feature type="domain" description="Zn(2)-C6 fungal-type" evidence="8">
    <location>
        <begin position="51"/>
        <end position="81"/>
    </location>
</feature>
<dbReference type="SMART" id="SM00906">
    <property type="entry name" value="Fungal_trans"/>
    <property type="match status" value="1"/>
</dbReference>
<dbReference type="InterPro" id="IPR007219">
    <property type="entry name" value="XnlR_reg_dom"/>
</dbReference>
<dbReference type="PANTHER" id="PTHR31944">
    <property type="entry name" value="HEME-RESPONSIVE ZINC FINGER TRANSCRIPTION FACTOR HAP1"/>
    <property type="match status" value="1"/>
</dbReference>
<proteinExistence type="predicted"/>
<keyword evidence="10" id="KW-1185">Reference proteome</keyword>
<evidence type="ECO:0000256" key="2">
    <source>
        <dbReference type="ARBA" id="ARBA00022833"/>
    </source>
</evidence>
<dbReference type="InterPro" id="IPR001138">
    <property type="entry name" value="Zn2Cys6_DnaBD"/>
</dbReference>
<keyword evidence="6" id="KW-0539">Nucleus</keyword>
<evidence type="ECO:0000256" key="4">
    <source>
        <dbReference type="ARBA" id="ARBA00023125"/>
    </source>
</evidence>
<dbReference type="EMBL" id="JBFCZG010000002">
    <property type="protein sequence ID" value="KAL3425279.1"/>
    <property type="molecule type" value="Genomic_DNA"/>
</dbReference>
<sequence length="733" mass="81913">MDPGRSASVTPPHTSSFPQVQGQAQAQAQAQLQPQPRPSLPVRHRRRPALSCVLCRQRKVKCDRNAPCRQCINSGNKNCTYSSSSRVVSPAPAPPVDDGSSSSSGIKVRPAAPGVIVFNSVPAAEVNGSDDLEKRSSLLSSKARLESTASKIKFMGHSHWSAGCEYFDVVRTYIWKQDEEWSEVQGLVKQCKAIIKAIRSSVKAEQLICFDPKDCLPSRELCDELVGLYLRTFETTLRILHIPSFWTKYQAHWNNPQSSSPTFIIKLLLVLAVGAAFYQPPHPHLSRSLIMSWIFTAKSWIQSSADDTNLNIAFIQIQCLLVVARQCNDISTHGVPILTSTLLRTAMMIGLHRDPSLFGKLRPYDREIRKRLWATVLELAVQSSPDSGMPPFISLEDYDCPPPSNLNDDEFDESTSKQPASHPANILTQSSWQIALLKSMPTRIAITKLVESLHSDPSYESILQLSAALTKSYESLPPFLHLHESSSDAQGAQPSSFQKYLLDLCTRRFLLYLHHPFSILSRENPQYYFSRKISLESSLVLLSYPTDTDEDIARLRNAGGMYKMDFFHACTSIFIELHLRATDSSFLGPASTELSQPLFSAVQKFVAWSRQRVSSAHDNVKGYFLHSLLYAQFRGDDMKQVALDVAGFSLNALRDKLDSMRSQKSNQMQINTMVAVGDPAQAQAPLQQNLSSVQIPDVPMNLDLPPMDFSLTPTTGDLNSLNWIFDEWDDTYL</sequence>
<keyword evidence="5" id="KW-0804">Transcription</keyword>
<keyword evidence="2" id="KW-0862">Zinc</keyword>
<keyword evidence="4" id="KW-0238">DNA-binding</keyword>
<dbReference type="InterPro" id="IPR036864">
    <property type="entry name" value="Zn2-C6_fun-type_DNA-bd_sf"/>
</dbReference>
<dbReference type="PROSITE" id="PS50048">
    <property type="entry name" value="ZN2_CY6_FUNGAL_2"/>
    <property type="match status" value="1"/>
</dbReference>
<feature type="region of interest" description="Disordered" evidence="7">
    <location>
        <begin position="80"/>
        <end position="106"/>
    </location>
</feature>
<evidence type="ECO:0000259" key="8">
    <source>
        <dbReference type="PROSITE" id="PS50048"/>
    </source>
</evidence>
<evidence type="ECO:0000256" key="6">
    <source>
        <dbReference type="ARBA" id="ARBA00023242"/>
    </source>
</evidence>
<evidence type="ECO:0000256" key="3">
    <source>
        <dbReference type="ARBA" id="ARBA00023015"/>
    </source>
</evidence>
<keyword evidence="1" id="KW-0479">Metal-binding</keyword>
<evidence type="ECO:0000256" key="5">
    <source>
        <dbReference type="ARBA" id="ARBA00023163"/>
    </source>
</evidence>
<evidence type="ECO:0000313" key="10">
    <source>
        <dbReference type="Proteomes" id="UP001629113"/>
    </source>
</evidence>
<feature type="region of interest" description="Disordered" evidence="7">
    <location>
        <begin position="1"/>
        <end position="45"/>
    </location>
</feature>
<dbReference type="Gene3D" id="4.10.240.10">
    <property type="entry name" value="Zn(2)-C6 fungal-type DNA-binding domain"/>
    <property type="match status" value="1"/>
</dbReference>
<comment type="caution">
    <text evidence="9">The sequence shown here is derived from an EMBL/GenBank/DDBJ whole genome shotgun (WGS) entry which is preliminary data.</text>
</comment>
<evidence type="ECO:0000313" key="9">
    <source>
        <dbReference type="EMBL" id="KAL3425279.1"/>
    </source>
</evidence>
<evidence type="ECO:0000256" key="7">
    <source>
        <dbReference type="SAM" id="MobiDB-lite"/>
    </source>
</evidence>
<gene>
    <name evidence="9" type="ORF">PVAG01_02070</name>
</gene>
<reference evidence="9 10" key="1">
    <citation type="submission" date="2024-06" db="EMBL/GenBank/DDBJ databases">
        <title>Complete genome of Phlyctema vagabunda strain 19-DSS-EL-015.</title>
        <authorList>
            <person name="Fiorenzani C."/>
        </authorList>
    </citation>
    <scope>NUCLEOTIDE SEQUENCE [LARGE SCALE GENOMIC DNA]</scope>
    <source>
        <strain evidence="9 10">19-DSS-EL-015</strain>
    </source>
</reference>
<feature type="region of interest" description="Disordered" evidence="7">
    <location>
        <begin position="404"/>
        <end position="423"/>
    </location>
</feature>
<dbReference type="Proteomes" id="UP001629113">
    <property type="component" value="Unassembled WGS sequence"/>
</dbReference>
<feature type="compositionally biased region" description="Low complexity" evidence="7">
    <location>
        <begin position="82"/>
        <end position="105"/>
    </location>
</feature>
<dbReference type="CDD" id="cd00067">
    <property type="entry name" value="GAL4"/>
    <property type="match status" value="1"/>
</dbReference>
<feature type="compositionally biased region" description="Polar residues" evidence="7">
    <location>
        <begin position="7"/>
        <end position="17"/>
    </location>
</feature>
<dbReference type="SMART" id="SM00066">
    <property type="entry name" value="GAL4"/>
    <property type="match status" value="1"/>
</dbReference>
<dbReference type="PANTHER" id="PTHR31944:SF131">
    <property type="entry name" value="HEME-RESPONSIVE ZINC FINGER TRANSCRIPTION FACTOR HAP1"/>
    <property type="match status" value="1"/>
</dbReference>
<feature type="compositionally biased region" description="Low complexity" evidence="7">
    <location>
        <begin position="18"/>
        <end position="34"/>
    </location>
</feature>
<organism evidence="9 10">
    <name type="scientific">Phlyctema vagabunda</name>
    <dbReference type="NCBI Taxonomy" id="108571"/>
    <lineage>
        <taxon>Eukaryota</taxon>
        <taxon>Fungi</taxon>
        <taxon>Dikarya</taxon>
        <taxon>Ascomycota</taxon>
        <taxon>Pezizomycotina</taxon>
        <taxon>Leotiomycetes</taxon>
        <taxon>Helotiales</taxon>
        <taxon>Dermateaceae</taxon>
        <taxon>Phlyctema</taxon>
    </lineage>
</organism>
<dbReference type="CDD" id="cd12148">
    <property type="entry name" value="fungal_TF_MHR"/>
    <property type="match status" value="1"/>
</dbReference>
<name>A0ABR4PPJ5_9HELO</name>